<evidence type="ECO:0000256" key="4">
    <source>
        <dbReference type="ARBA" id="ARBA00023212"/>
    </source>
</evidence>
<sequence length="352" mass="40004">MTGFGSGARLLDFGKSSHPFEQTFYTDINPAEEPRGVNGPTFSKKSSGGANQNGWVWHKYENNDLRQGLFEHMTTKAERMETGENIAMLVQVKPKEKKSKSLYRSQHDPTRPPKSSFSGQYTPSRTSKGFFARTMGFQTSPTRPTDYLKRSASTLPEPLPFRYPDSRRKEALPVDAVRPASSLSRPSSQSTSDFVRLNASHLARVVEQKKKRREEGERRSKGKRSSQLGTAQYTERGREGVMPPRPHSVAGYRPVQAHLDRAAGQHAYPYPSPSPSPSLEVLEEREKAELVQNLKKKWDSINAEYQRFTLSLNRLDTVTKVRRRAECERQMKEIEKSIGILSRKNVFVDNEK</sequence>
<dbReference type="GO" id="GO:0005881">
    <property type="term" value="C:cytoplasmic microtubule"/>
    <property type="evidence" value="ECO:0007669"/>
    <property type="project" value="TreeGrafter"/>
</dbReference>
<keyword evidence="5" id="KW-0966">Cell projection</keyword>
<dbReference type="AlphaFoldDB" id="A0A7S3DAM3"/>
<feature type="compositionally biased region" description="Polar residues" evidence="6">
    <location>
        <begin position="113"/>
        <end position="127"/>
    </location>
</feature>
<accession>A0A7S3DAM3</accession>
<protein>
    <recommendedName>
        <fullName evidence="7">Enkurin domain-containing protein</fullName>
    </recommendedName>
</protein>
<evidence type="ECO:0000313" key="8">
    <source>
        <dbReference type="EMBL" id="CAE0251401.1"/>
    </source>
</evidence>
<dbReference type="InterPro" id="IPR027012">
    <property type="entry name" value="Enkurin_dom"/>
</dbReference>
<dbReference type="Pfam" id="PF13864">
    <property type="entry name" value="Enkurin"/>
    <property type="match status" value="1"/>
</dbReference>
<feature type="compositionally biased region" description="Basic and acidic residues" evidence="6">
    <location>
        <begin position="204"/>
        <end position="219"/>
    </location>
</feature>
<dbReference type="GO" id="GO:0005929">
    <property type="term" value="C:cilium"/>
    <property type="evidence" value="ECO:0007669"/>
    <property type="project" value="UniProtKB-SubCell"/>
</dbReference>
<dbReference type="PANTHER" id="PTHR21490">
    <property type="entry name" value="ENKURIN-RELATED"/>
    <property type="match status" value="1"/>
</dbReference>
<reference evidence="8" key="1">
    <citation type="submission" date="2021-01" db="EMBL/GenBank/DDBJ databases">
        <authorList>
            <person name="Corre E."/>
            <person name="Pelletier E."/>
            <person name="Niang G."/>
            <person name="Scheremetjew M."/>
            <person name="Finn R."/>
            <person name="Kale V."/>
            <person name="Holt S."/>
            <person name="Cochrane G."/>
            <person name="Meng A."/>
            <person name="Brown T."/>
            <person name="Cohen L."/>
        </authorList>
    </citation>
    <scope>NUCLEOTIDE SEQUENCE</scope>
    <source>
        <strain evidence="8">NIES-2562</strain>
    </source>
</reference>
<feature type="region of interest" description="Disordered" evidence="6">
    <location>
        <begin position="90"/>
        <end position="249"/>
    </location>
</feature>
<feature type="region of interest" description="Disordered" evidence="6">
    <location>
        <begin position="30"/>
        <end position="50"/>
    </location>
</feature>
<name>A0A7S3DAM3_9EUKA</name>
<evidence type="ECO:0000259" key="7">
    <source>
        <dbReference type="PROSITE" id="PS51665"/>
    </source>
</evidence>
<comment type="subcellular location">
    <subcellularLocation>
        <location evidence="1">Cell projection</location>
        <location evidence="1">Cilium</location>
    </subcellularLocation>
    <subcellularLocation>
        <location evidence="2">Cytoplasm</location>
        <location evidence="2">Cytoskeleton</location>
    </subcellularLocation>
</comment>
<dbReference type="PROSITE" id="PS51665">
    <property type="entry name" value="ENKURIN"/>
    <property type="match status" value="1"/>
</dbReference>
<keyword evidence="3" id="KW-0963">Cytoplasm</keyword>
<dbReference type="PANTHER" id="PTHR21490:SF2">
    <property type="entry name" value="ENKURIN DOMAIN-CONTAINING PROTEIN 1"/>
    <property type="match status" value="1"/>
</dbReference>
<evidence type="ECO:0000256" key="3">
    <source>
        <dbReference type="ARBA" id="ARBA00022490"/>
    </source>
</evidence>
<evidence type="ECO:0000256" key="2">
    <source>
        <dbReference type="ARBA" id="ARBA00004245"/>
    </source>
</evidence>
<feature type="compositionally biased region" description="Low complexity" evidence="6">
    <location>
        <begin position="181"/>
        <end position="192"/>
    </location>
</feature>
<keyword evidence="4" id="KW-0206">Cytoskeleton</keyword>
<organism evidence="8">
    <name type="scientific">Palpitomonas bilix</name>
    <dbReference type="NCBI Taxonomy" id="652834"/>
    <lineage>
        <taxon>Eukaryota</taxon>
        <taxon>Eukaryota incertae sedis</taxon>
    </lineage>
</organism>
<evidence type="ECO:0000256" key="5">
    <source>
        <dbReference type="ARBA" id="ARBA00023273"/>
    </source>
</evidence>
<evidence type="ECO:0000256" key="1">
    <source>
        <dbReference type="ARBA" id="ARBA00004138"/>
    </source>
</evidence>
<feature type="compositionally biased region" description="Polar residues" evidence="6">
    <location>
        <begin position="40"/>
        <end position="50"/>
    </location>
</feature>
<proteinExistence type="predicted"/>
<feature type="domain" description="Enkurin" evidence="7">
    <location>
        <begin position="206"/>
        <end position="349"/>
    </location>
</feature>
<dbReference type="InterPro" id="IPR052102">
    <property type="entry name" value="Enkurin_domain-protein"/>
</dbReference>
<dbReference type="EMBL" id="HBIB01021023">
    <property type="protein sequence ID" value="CAE0251401.1"/>
    <property type="molecule type" value="Transcribed_RNA"/>
</dbReference>
<evidence type="ECO:0000256" key="6">
    <source>
        <dbReference type="SAM" id="MobiDB-lite"/>
    </source>
</evidence>
<gene>
    <name evidence="8" type="ORF">PBIL07802_LOCUS13610</name>
</gene>